<dbReference type="EMBL" id="CAJPEX010001228">
    <property type="protein sequence ID" value="CAG0918572.1"/>
    <property type="molecule type" value="Genomic_DNA"/>
</dbReference>
<evidence type="ECO:0000256" key="10">
    <source>
        <dbReference type="ARBA" id="ARBA00023228"/>
    </source>
</evidence>
<feature type="transmembrane region" description="Helical" evidence="12">
    <location>
        <begin position="661"/>
        <end position="680"/>
    </location>
</feature>
<feature type="transmembrane region" description="Helical" evidence="12">
    <location>
        <begin position="692"/>
        <end position="712"/>
    </location>
</feature>
<evidence type="ECO:0000313" key="14">
    <source>
        <dbReference type="Proteomes" id="UP000678499"/>
    </source>
</evidence>
<dbReference type="GO" id="GO:0030670">
    <property type="term" value="C:phagocytic vesicle membrane"/>
    <property type="evidence" value="ECO:0007669"/>
    <property type="project" value="TreeGrafter"/>
</dbReference>
<keyword evidence="7" id="KW-0378">Hydrolase</keyword>
<dbReference type="AlphaFoldDB" id="A0A7R9BQ88"/>
<keyword evidence="6" id="KW-0967">Endosome</keyword>
<keyword evidence="10" id="KW-0458">Lysosome</keyword>
<evidence type="ECO:0000256" key="5">
    <source>
        <dbReference type="ARBA" id="ARBA00022692"/>
    </source>
</evidence>
<evidence type="ECO:0000256" key="4">
    <source>
        <dbReference type="ARBA" id="ARBA00012936"/>
    </source>
</evidence>
<organism evidence="13">
    <name type="scientific">Notodromas monacha</name>
    <dbReference type="NCBI Taxonomy" id="399045"/>
    <lineage>
        <taxon>Eukaryota</taxon>
        <taxon>Metazoa</taxon>
        <taxon>Ecdysozoa</taxon>
        <taxon>Arthropoda</taxon>
        <taxon>Crustacea</taxon>
        <taxon>Oligostraca</taxon>
        <taxon>Ostracoda</taxon>
        <taxon>Podocopa</taxon>
        <taxon>Podocopida</taxon>
        <taxon>Cypridocopina</taxon>
        <taxon>Cypridoidea</taxon>
        <taxon>Cyprididae</taxon>
        <taxon>Notodromas</taxon>
    </lineage>
</organism>
<dbReference type="PANTHER" id="PTHR21014">
    <property type="entry name" value="PHOSPHATIDYLINOSITOL-4,5-BISPHOSPHATE 4-PHOSPHATASE"/>
    <property type="match status" value="1"/>
</dbReference>
<evidence type="ECO:0000256" key="6">
    <source>
        <dbReference type="ARBA" id="ARBA00022753"/>
    </source>
</evidence>
<keyword evidence="5 12" id="KW-0812">Transmembrane</keyword>
<dbReference type="Proteomes" id="UP000678499">
    <property type="component" value="Unassembled WGS sequence"/>
</dbReference>
<keyword evidence="9 12" id="KW-0472">Membrane</keyword>
<evidence type="ECO:0000256" key="3">
    <source>
        <dbReference type="ARBA" id="ARBA00004155"/>
    </source>
</evidence>
<dbReference type="GO" id="GO:0005886">
    <property type="term" value="C:plasma membrane"/>
    <property type="evidence" value="ECO:0007669"/>
    <property type="project" value="TreeGrafter"/>
</dbReference>
<evidence type="ECO:0000256" key="12">
    <source>
        <dbReference type="SAM" id="Phobius"/>
    </source>
</evidence>
<evidence type="ECO:0000313" key="13">
    <source>
        <dbReference type="EMBL" id="CAD7278420.1"/>
    </source>
</evidence>
<dbReference type="GO" id="GO:0031902">
    <property type="term" value="C:late endosome membrane"/>
    <property type="evidence" value="ECO:0007669"/>
    <property type="project" value="UniProtKB-SubCell"/>
</dbReference>
<evidence type="ECO:0000256" key="2">
    <source>
        <dbReference type="ARBA" id="ARBA00004107"/>
    </source>
</evidence>
<comment type="subcellular location">
    <subcellularLocation>
        <location evidence="2">Late endosome membrane</location>
        <topology evidence="2">Multi-pass membrane protein</topology>
    </subcellularLocation>
    <subcellularLocation>
        <location evidence="3">Lysosome membrane</location>
        <topology evidence="3">Multi-pass membrane protein</topology>
    </subcellularLocation>
</comment>
<keyword evidence="8 12" id="KW-1133">Transmembrane helix</keyword>
<feature type="compositionally biased region" description="Basic and acidic residues" evidence="11">
    <location>
        <begin position="154"/>
        <end position="167"/>
    </location>
</feature>
<dbReference type="EMBL" id="OA883265">
    <property type="protein sequence ID" value="CAD7278420.1"/>
    <property type="molecule type" value="Genomic_DNA"/>
</dbReference>
<name>A0A7R9BQ88_9CRUS</name>
<evidence type="ECO:0000256" key="7">
    <source>
        <dbReference type="ARBA" id="ARBA00022801"/>
    </source>
</evidence>
<protein>
    <recommendedName>
        <fullName evidence="4">phosphatidylinositol-4,5-bisphosphate 4-phosphatase</fullName>
        <ecNumber evidence="4">3.1.3.78</ecNumber>
    </recommendedName>
</protein>
<dbReference type="Pfam" id="PF09788">
    <property type="entry name" value="Tmemb_55A"/>
    <property type="match status" value="3"/>
</dbReference>
<dbReference type="PANTHER" id="PTHR21014:SF6">
    <property type="entry name" value="PHOSPHATIDYLINOSITOL-4,5-BISPHOSPHATE 4-PHOSPHATASE"/>
    <property type="match status" value="1"/>
</dbReference>
<dbReference type="InterPro" id="IPR019178">
    <property type="entry name" value="PtdIns-P2-Ptase"/>
</dbReference>
<evidence type="ECO:0000256" key="11">
    <source>
        <dbReference type="SAM" id="MobiDB-lite"/>
    </source>
</evidence>
<dbReference type="EC" id="3.1.3.78" evidence="4"/>
<feature type="region of interest" description="Disordered" evidence="11">
    <location>
        <begin position="154"/>
        <end position="177"/>
    </location>
</feature>
<keyword evidence="14" id="KW-1185">Reference proteome</keyword>
<sequence>MNDLDVSAYLKELSLTAKKTGEQTPGAQGAKPVAKRLRFGRKVDERRVSESSPAPVTQDAFSEDIPTAFQKFQALDKKYSKRSLNFNEEKSESLSVTVSSTHDVGEVPDAVAPTSVTPVLEKEVSEKKETENDRNEINLRRFSVSMEEIHSVEELDSLESRKSDDAPSCRSQVESPKISLKTPVSVVDVSTRRTSRNEEVLRPIHGPTIQQPESARHVCPTKTMISNSSVQTVDLDMGTYPSRLRHRDASRYLQPNFVEGLDAENSHEAIRKKFMKMQIDLIASNVYRQKKLYSTAIDNLIPDHVYRMSDKKKRQETRAEGTYENLTPVDANGCLFDLLWLTPWELNECEYLLVEYVSAYAEFPPSAPLAEYAGEEASGPAVNGNRIPMVSCRVCQAMIDISDKRDQHVVKCTQCREATVSFEWQRVPRTRKIIRCIMRDFSFTYENLTPVDANGCLFDLLWLTPWELNECEYLLVEYVSAYAEFPPSAPLAEYAGEEASGPAVNGNRIPMVSCRVCQAMIDISDKRDQHVVKCTQCREATPIKNAPMGKKYVRCPCNCLLICKDTSQRIACPRPNCKKIINLAPINPPPAATPSMPGMCHVCCAHCREIFLRDSDEVPMDRLFTSVRSFQFNSLTNVMARCPHCRKVSSVGVDYTRRRKWAFLVLGLIALAVGLGVTFGTMNLASHYGGLYVIHVGAFLIAIVFLCRALYFHTMKVSHPDRPLY</sequence>
<gene>
    <name evidence="13" type="ORF">NMOB1V02_LOCUS6126</name>
</gene>
<proteinExistence type="predicted"/>
<evidence type="ECO:0000256" key="1">
    <source>
        <dbReference type="ARBA" id="ARBA00001261"/>
    </source>
</evidence>
<comment type="catalytic activity">
    <reaction evidence="1">
        <text>a 1,2-diacyl-sn-glycero-3-phospho-(1D-myo-inositol-4,5-bisphosphate) + H2O = a 1,2-diacyl-sn-glycero-3-phospho-(1D-myo-inositol-5-phosphate) + phosphate</text>
        <dbReference type="Rhea" id="RHEA:25674"/>
        <dbReference type="ChEBI" id="CHEBI:15377"/>
        <dbReference type="ChEBI" id="CHEBI:43474"/>
        <dbReference type="ChEBI" id="CHEBI:57795"/>
        <dbReference type="ChEBI" id="CHEBI:58456"/>
        <dbReference type="EC" id="3.1.3.78"/>
    </reaction>
</comment>
<feature type="region of interest" description="Disordered" evidence="11">
    <location>
        <begin position="18"/>
        <end position="62"/>
    </location>
</feature>
<dbReference type="OrthoDB" id="9939933at2759"/>
<reference evidence="13" key="1">
    <citation type="submission" date="2020-11" db="EMBL/GenBank/DDBJ databases">
        <authorList>
            <person name="Tran Van P."/>
        </authorList>
    </citation>
    <scope>NUCLEOTIDE SEQUENCE</scope>
</reference>
<accession>A0A7R9BQ88</accession>
<dbReference type="GO" id="GO:0005765">
    <property type="term" value="C:lysosomal membrane"/>
    <property type="evidence" value="ECO:0007669"/>
    <property type="project" value="UniProtKB-SubCell"/>
</dbReference>
<dbReference type="GO" id="GO:0046856">
    <property type="term" value="P:phosphatidylinositol dephosphorylation"/>
    <property type="evidence" value="ECO:0007669"/>
    <property type="project" value="InterPro"/>
</dbReference>
<evidence type="ECO:0000256" key="8">
    <source>
        <dbReference type="ARBA" id="ARBA00022989"/>
    </source>
</evidence>
<evidence type="ECO:0000256" key="9">
    <source>
        <dbReference type="ARBA" id="ARBA00023136"/>
    </source>
</evidence>
<dbReference type="GO" id="GO:0034597">
    <property type="term" value="F:phosphatidylinositol-4,5-bisphosphate 4-phosphatase activity"/>
    <property type="evidence" value="ECO:0007669"/>
    <property type="project" value="UniProtKB-EC"/>
</dbReference>